<dbReference type="Pfam" id="PF00400">
    <property type="entry name" value="WD40"/>
    <property type="match status" value="2"/>
</dbReference>
<comment type="caution">
    <text evidence="8">The sequence shown here is derived from an EMBL/GenBank/DDBJ whole genome shotgun (WGS) entry which is preliminary data.</text>
</comment>
<evidence type="ECO:0000259" key="6">
    <source>
        <dbReference type="Pfam" id="PF23775"/>
    </source>
</evidence>
<dbReference type="InterPro" id="IPR019775">
    <property type="entry name" value="WD40_repeat_CS"/>
</dbReference>
<dbReference type="SUPFAM" id="SSF50998">
    <property type="entry name" value="Quinoprotein alcohol dehydrogenase-like"/>
    <property type="match status" value="1"/>
</dbReference>
<feature type="domain" description="Gem-associated protein 5 TPR" evidence="5">
    <location>
        <begin position="962"/>
        <end position="1170"/>
    </location>
</feature>
<dbReference type="SMART" id="SM00320">
    <property type="entry name" value="WD40"/>
    <property type="match status" value="13"/>
</dbReference>
<feature type="repeat" description="WD" evidence="3">
    <location>
        <begin position="50"/>
        <end position="92"/>
    </location>
</feature>
<proteinExistence type="predicted"/>
<evidence type="ECO:0000313" key="8">
    <source>
        <dbReference type="EMBL" id="KAJ8028195.1"/>
    </source>
</evidence>
<evidence type="ECO:0000256" key="2">
    <source>
        <dbReference type="ARBA" id="ARBA00022737"/>
    </source>
</evidence>
<keyword evidence="1 3" id="KW-0853">WD repeat</keyword>
<dbReference type="InterPro" id="IPR011047">
    <property type="entry name" value="Quinoprotein_ADH-like_sf"/>
</dbReference>
<dbReference type="InterPro" id="IPR036322">
    <property type="entry name" value="WD40_repeat_dom_sf"/>
</dbReference>
<dbReference type="InterPro" id="IPR056420">
    <property type="entry name" value="GEMI5_RBS"/>
</dbReference>
<dbReference type="GO" id="GO:0032797">
    <property type="term" value="C:SMN complex"/>
    <property type="evidence" value="ECO:0007669"/>
    <property type="project" value="TreeGrafter"/>
</dbReference>
<evidence type="ECO:0000313" key="9">
    <source>
        <dbReference type="Proteomes" id="UP001152320"/>
    </source>
</evidence>
<feature type="domain" description="Gem-associated protein 5 RBS" evidence="7">
    <location>
        <begin position="1289"/>
        <end position="1444"/>
    </location>
</feature>
<dbReference type="Pfam" id="PF23777">
    <property type="entry name" value="GEMI5_RBS"/>
    <property type="match status" value="1"/>
</dbReference>
<dbReference type="EMBL" id="JAIZAY010000015">
    <property type="protein sequence ID" value="KAJ8028195.1"/>
    <property type="molecule type" value="Genomic_DNA"/>
</dbReference>
<keyword evidence="9" id="KW-1185">Reference proteome</keyword>
<dbReference type="Pfam" id="PF23775">
    <property type="entry name" value="Beta-prop_RIG_2nd"/>
    <property type="match status" value="1"/>
</dbReference>
<dbReference type="GO" id="GO:0003730">
    <property type="term" value="F:mRNA 3'-UTR binding"/>
    <property type="evidence" value="ECO:0007669"/>
    <property type="project" value="TreeGrafter"/>
</dbReference>
<dbReference type="Pfam" id="PF23774">
    <property type="entry name" value="TPR_GEMI5"/>
    <property type="match status" value="1"/>
</dbReference>
<reference evidence="8" key="1">
    <citation type="submission" date="2021-10" db="EMBL/GenBank/DDBJ databases">
        <title>Tropical sea cucumber genome reveals ecological adaptation and Cuvierian tubules defense mechanism.</title>
        <authorList>
            <person name="Chen T."/>
        </authorList>
    </citation>
    <scope>NUCLEOTIDE SEQUENCE</scope>
    <source>
        <strain evidence="8">Nanhai2018</strain>
        <tissue evidence="8">Muscle</tissue>
    </source>
</reference>
<dbReference type="GO" id="GO:0005634">
    <property type="term" value="C:nucleus"/>
    <property type="evidence" value="ECO:0007669"/>
    <property type="project" value="TreeGrafter"/>
</dbReference>
<gene>
    <name evidence="8" type="ORF">HOLleu_30363</name>
</gene>
<dbReference type="InterPro" id="IPR056421">
    <property type="entry name" value="TPR_GEMI5"/>
</dbReference>
<dbReference type="PROSITE" id="PS50294">
    <property type="entry name" value="WD_REPEATS_REGION"/>
    <property type="match status" value="2"/>
</dbReference>
<dbReference type="OrthoDB" id="7326421at2759"/>
<dbReference type="PANTHER" id="PTHR46362">
    <property type="entry name" value="GEM-ASSOCIATED PROTEIN 5"/>
    <property type="match status" value="1"/>
</dbReference>
<keyword evidence="2" id="KW-0677">Repeat</keyword>
<dbReference type="PROSITE" id="PS00678">
    <property type="entry name" value="WD_REPEATS_1"/>
    <property type="match status" value="2"/>
</dbReference>
<dbReference type="SUPFAM" id="SSF50978">
    <property type="entry name" value="WD40 repeat-like"/>
    <property type="match status" value="1"/>
</dbReference>
<feature type="domain" description="Gem-associated protein 5 second beta-propeller" evidence="6">
    <location>
        <begin position="365"/>
        <end position="682"/>
    </location>
</feature>
<feature type="repeat" description="WD" evidence="3">
    <location>
        <begin position="214"/>
        <end position="240"/>
    </location>
</feature>
<evidence type="ECO:0000259" key="7">
    <source>
        <dbReference type="Pfam" id="PF23777"/>
    </source>
</evidence>
<feature type="region of interest" description="Disordered" evidence="4">
    <location>
        <begin position="740"/>
        <end position="793"/>
    </location>
</feature>
<dbReference type="GO" id="GO:0000387">
    <property type="term" value="P:spliceosomal snRNP assembly"/>
    <property type="evidence" value="ECO:0007669"/>
    <property type="project" value="TreeGrafter"/>
</dbReference>
<protein>
    <submittedName>
        <fullName evidence="8">Gem-associated protein 5</fullName>
    </submittedName>
</protein>
<dbReference type="Proteomes" id="UP001152320">
    <property type="component" value="Chromosome 15"/>
</dbReference>
<dbReference type="PROSITE" id="PS50082">
    <property type="entry name" value="WD_REPEATS_2"/>
    <property type="match status" value="3"/>
</dbReference>
<evidence type="ECO:0000256" key="3">
    <source>
        <dbReference type="PROSITE-ProRule" id="PRU00221"/>
    </source>
</evidence>
<evidence type="ECO:0000259" key="5">
    <source>
        <dbReference type="Pfam" id="PF23774"/>
    </source>
</evidence>
<feature type="region of interest" description="Disordered" evidence="4">
    <location>
        <begin position="201"/>
        <end position="220"/>
    </location>
</feature>
<organism evidence="8 9">
    <name type="scientific">Holothuria leucospilota</name>
    <name type="common">Black long sea cucumber</name>
    <name type="synonym">Mertensiothuria leucospilota</name>
    <dbReference type="NCBI Taxonomy" id="206669"/>
    <lineage>
        <taxon>Eukaryota</taxon>
        <taxon>Metazoa</taxon>
        <taxon>Echinodermata</taxon>
        <taxon>Eleutherozoa</taxon>
        <taxon>Echinozoa</taxon>
        <taxon>Holothuroidea</taxon>
        <taxon>Aspidochirotacea</taxon>
        <taxon>Aspidochirotida</taxon>
        <taxon>Holothuriidae</taxon>
        <taxon>Holothuria</taxon>
    </lineage>
</organism>
<evidence type="ECO:0000256" key="1">
    <source>
        <dbReference type="ARBA" id="ARBA00022574"/>
    </source>
</evidence>
<dbReference type="InterPro" id="IPR001680">
    <property type="entry name" value="WD40_rpt"/>
</dbReference>
<dbReference type="PANTHER" id="PTHR46362:SF1">
    <property type="entry name" value="GEM-ASSOCIATED PROTEIN 5"/>
    <property type="match status" value="1"/>
</dbReference>
<sequence>MASDGLPPSVNWYSSRASDISKEGVLAYASRNAIVLLNVSQEGQTLNGFLHGHEQRVVSVAFNKTEVHLLATCGDDGRVKLWNVKSKTFIKEHGFHEGKATSLDWSPVNKDVLVSGDDKGNIVFWSQSDGESRQWLPEKDGVSCLACAYSGGMNVAVGYNGGQILILELGHKKDIILHRLRGHDDDVQSICWSPSPWQPFENTDSGHAGHQPGEGHALLSGGKDQTIRLWSPSEEKMIQAFKIPAQSGRRSRYRGDDGTAKGRVWVTVWWPNNRPKQFLSSSFGGDIVLWDLDRSGKQKWMTLGQDSSEVHNRPVFSILPVGTNHFLTSSMDRQMILWDLDKGSSCWKVATLGGFVYQLRISLHDDATIAVGVGDNMIRIWNTNSRGSTSRVMALWQGLKSKVTAVCWHPDREGMLAFGTDDGRVGLFVAINPNKAPVLSGTFHKKTVYSLSFGPHCCKTNELNAEDAEKICLFSCGGEGVIYQHHATNMSEEAVSIDVIIRDTNSVQHMLSLRSEVSWRTDRKVVAIGNDDGSIEVFSAPHLLILCTIQVHHKIINCLEWFPVQQYQGQSSNLEFCLASGSNETVVFVHDLSTVIGGDDFRPAPVPISTAFRTLSGHMFRITSLQWNPQADGRLVSVSYDGTAQVWDVSAGEGMANFRGHHGRLLSVAWSHLNPDVLFTGGEDFCLMKWKVSECSHSHPPKGFNLTCSRPLLIYGGQTYGLIQDSPAYKKEMNVKFYNLNQSNRDGKKKKKNNKTSSVFSKLPPEAQASLDVHSEKGEAPTSNSVPSAQLPEKDLISITELLEKKKQEFMQTEEKKEPAKDDGIGIKVEETQEADAVVKQVAEDIKSGIMEAESLTAIEGVREDSKTATEGVREHSTTVTEEMRGDCATATDIVEDAPKNVNKSKRKKGKSMFPVSSRLDNRGKQFYVTDCMEIARRKYGGRNEGPSEEAVSPLQEESVHLGLFCSRKDTFQTLASEGDYHQEHGNHDFKMWLDLWQGQVLRTIREATLRGQLTDKLVAMAPQAGHEVWLETCHAFARQLEGSGEAQRAASYYLCCHQVYTAIRTLKDHRHFREAISLATARLSRTDPVLVEIYQCWAAELESEHCFEQAARCYLAIEKPGNAVRLLSRSGSQSSLRVALEVALLTNQKDILPSLVPRYANECMLNHDWSEPWEVISGEVSVMALHLVVLIHEALILSQNNLGFTASSDPSKEPKYSLNSSEVGLEGCDEFTRWRCPSLRGKPLLSEILSIWEERDSTYMGQVSKRDVLQVILKLFLPNFDAKVPSQFHISVAVCLSLHLLQEATKETSQGSHEHIERILQECVQQGEVNLMITILSLVFPSGCLQDKLSSADTSSTPQAGLIEAYYVYAALYHMWWNFPSDHPLHTCSLRTSPDHKVQTEQNGVVDASVSEFERTRDISETVTLNGTDVTSSSLSVEGESTLHKKDSREWCNLALRELEICKKVLISTNGLRWYQVRAELEHIEQRKRTLQQSSNNRTDKLVPVMDAGGDGGKSQVVNNGPVDMNLSGNRGYLESPAEGGVVTSHDAQIETKSTELANLRMVGDAGDCNKGDQVLGNSLAARKNGSFMSKGGEGSWEKLPVFERYHHVSVTMEMLLEAEIRIREEQKQMSMVPVYPDPVEAALVITNILTDIILSGYEEPVCWSMLQTLLEWGLDHSYSKNQQKHFLHVMEKVKHCGK</sequence>
<feature type="repeat" description="WD" evidence="3">
    <location>
        <begin position="615"/>
        <end position="657"/>
    </location>
</feature>
<name>A0A9Q1BK94_HOLLE</name>
<dbReference type="InterPro" id="IPR015943">
    <property type="entry name" value="WD40/YVTN_repeat-like_dom_sf"/>
</dbReference>
<dbReference type="InterPro" id="IPR056424">
    <property type="entry name" value="Beta-prop_GEMI5_2nd"/>
</dbReference>
<accession>A0A9Q1BK94</accession>
<evidence type="ECO:0000256" key="4">
    <source>
        <dbReference type="SAM" id="MobiDB-lite"/>
    </source>
</evidence>
<dbReference type="InterPro" id="IPR052640">
    <property type="entry name" value="Gemin-5"/>
</dbReference>
<dbReference type="Gene3D" id="2.130.10.10">
    <property type="entry name" value="YVTN repeat-like/Quinoprotein amine dehydrogenase"/>
    <property type="match status" value="2"/>
</dbReference>